<dbReference type="Gene3D" id="1.10.260.50">
    <property type="match status" value="1"/>
</dbReference>
<evidence type="ECO:0000256" key="7">
    <source>
        <dbReference type="ARBA" id="ARBA00022898"/>
    </source>
</evidence>
<evidence type="ECO:0000256" key="1">
    <source>
        <dbReference type="ARBA" id="ARBA00001933"/>
    </source>
</evidence>
<reference evidence="12 13" key="1">
    <citation type="submission" date="2020-08" db="EMBL/GenBank/DDBJ databases">
        <title>Genome sequence of Sphingomonas lutea KCTC 23642T.</title>
        <authorList>
            <person name="Hyun D.-W."/>
            <person name="Bae J.-W."/>
        </authorList>
    </citation>
    <scope>NUCLEOTIDE SEQUENCE [LARGE SCALE GENOMIC DNA]</scope>
    <source>
        <strain evidence="12 13">KCTC 23642</strain>
    </source>
</reference>
<evidence type="ECO:0000256" key="9">
    <source>
        <dbReference type="ARBA" id="ARBA00023014"/>
    </source>
</evidence>
<dbReference type="Gene3D" id="3.90.1150.10">
    <property type="entry name" value="Aspartate Aminotransferase, domain 1"/>
    <property type="match status" value="1"/>
</dbReference>
<dbReference type="AlphaFoldDB" id="A0A7G9SFK1"/>
<feature type="domain" description="Aminotransferase class V" evidence="11">
    <location>
        <begin position="30"/>
        <end position="365"/>
    </location>
</feature>
<keyword evidence="13" id="KW-1185">Reference proteome</keyword>
<comment type="function">
    <text evidence="2">Catalyzes the removal of elemental sulfur atoms from cysteine to produce alanine. Seems to participate in the biosynthesis of the nitrogenase metalloclusters by providing the inorganic sulfur required for the Fe-S core formation.</text>
</comment>
<dbReference type="InterPro" id="IPR016454">
    <property type="entry name" value="Cysteine_dSase"/>
</dbReference>
<evidence type="ECO:0000256" key="2">
    <source>
        <dbReference type="ARBA" id="ARBA00003120"/>
    </source>
</evidence>
<sequence>MRCGGGFYIGAGVHVAIGTESAGLTGSDRVYLDHAATTPVVPEARAAIVDALQSWANPSSPHAEGRKARAALEQARRTIADGLGWRHDVILTSGASEAVEIAARRATVAGRAYGATEHAIVPHAMGADSKVIAVDANGLIDLDSLDAVLAEGPALVAIQQVNNETGVIQPMDEIAARVRAAGSLLLADCAQSAGKMPLPDADFIAACAHKLGGPPGVGVLLARDLSKLEAVGGQEKGYRRGTQDVPATLGFAAALAAKPYDMARLASLRTRLEAEIKRSGGVVIAEEAPRIATIGAVAMPGASNSALLIQFDSAGIAVSAGSACASGKMQSSSVLAAMQVAPDIAGSFLRISFGPTTSAADVDRFIEVWNGIRARAQARAA</sequence>
<dbReference type="Proteomes" id="UP000515971">
    <property type="component" value="Chromosome"/>
</dbReference>
<protein>
    <recommendedName>
        <fullName evidence="4">Cysteine desulfurase</fullName>
    </recommendedName>
</protein>
<comment type="catalytic activity">
    <reaction evidence="10">
        <text>(sulfur carrier)-H + L-cysteine = (sulfur carrier)-SH + L-alanine</text>
        <dbReference type="Rhea" id="RHEA:43892"/>
        <dbReference type="Rhea" id="RHEA-COMP:14737"/>
        <dbReference type="Rhea" id="RHEA-COMP:14739"/>
        <dbReference type="ChEBI" id="CHEBI:29917"/>
        <dbReference type="ChEBI" id="CHEBI:35235"/>
        <dbReference type="ChEBI" id="CHEBI:57972"/>
        <dbReference type="ChEBI" id="CHEBI:64428"/>
        <dbReference type="EC" id="2.8.1.7"/>
    </reaction>
</comment>
<keyword evidence="5" id="KW-0808">Transferase</keyword>
<evidence type="ECO:0000256" key="4">
    <source>
        <dbReference type="ARBA" id="ARBA00013558"/>
    </source>
</evidence>
<dbReference type="InterPro" id="IPR015422">
    <property type="entry name" value="PyrdxlP-dep_Trfase_small"/>
</dbReference>
<gene>
    <name evidence="12" type="ORF">H9L13_07885</name>
</gene>
<dbReference type="PANTHER" id="PTHR11601:SF34">
    <property type="entry name" value="CYSTEINE DESULFURASE"/>
    <property type="match status" value="1"/>
</dbReference>
<evidence type="ECO:0000259" key="11">
    <source>
        <dbReference type="Pfam" id="PF00266"/>
    </source>
</evidence>
<dbReference type="Gene3D" id="3.40.640.10">
    <property type="entry name" value="Type I PLP-dependent aspartate aminotransferase-like (Major domain)"/>
    <property type="match status" value="1"/>
</dbReference>
<keyword evidence="7" id="KW-0663">Pyridoxal phosphate</keyword>
<evidence type="ECO:0000256" key="6">
    <source>
        <dbReference type="ARBA" id="ARBA00022723"/>
    </source>
</evidence>
<evidence type="ECO:0000313" key="12">
    <source>
        <dbReference type="EMBL" id="QNN66626.1"/>
    </source>
</evidence>
<dbReference type="GO" id="GO:0031071">
    <property type="term" value="F:cysteine desulfurase activity"/>
    <property type="evidence" value="ECO:0007669"/>
    <property type="project" value="UniProtKB-EC"/>
</dbReference>
<keyword evidence="6" id="KW-0479">Metal-binding</keyword>
<dbReference type="EMBL" id="CP060718">
    <property type="protein sequence ID" value="QNN66626.1"/>
    <property type="molecule type" value="Genomic_DNA"/>
</dbReference>
<dbReference type="SUPFAM" id="SSF53383">
    <property type="entry name" value="PLP-dependent transferases"/>
    <property type="match status" value="1"/>
</dbReference>
<evidence type="ECO:0000256" key="5">
    <source>
        <dbReference type="ARBA" id="ARBA00022679"/>
    </source>
</evidence>
<evidence type="ECO:0000313" key="13">
    <source>
        <dbReference type="Proteomes" id="UP000515971"/>
    </source>
</evidence>
<proteinExistence type="inferred from homology"/>
<dbReference type="InterPro" id="IPR000192">
    <property type="entry name" value="Aminotrans_V_dom"/>
</dbReference>
<keyword evidence="8" id="KW-0408">Iron</keyword>
<comment type="cofactor">
    <cofactor evidence="1">
        <name>pyridoxal 5'-phosphate</name>
        <dbReference type="ChEBI" id="CHEBI:597326"/>
    </cofactor>
</comment>
<accession>A0A7G9SFK1</accession>
<dbReference type="Pfam" id="PF00266">
    <property type="entry name" value="Aminotran_5"/>
    <property type="match status" value="1"/>
</dbReference>
<dbReference type="GO" id="GO:0046872">
    <property type="term" value="F:metal ion binding"/>
    <property type="evidence" value="ECO:0007669"/>
    <property type="project" value="UniProtKB-KW"/>
</dbReference>
<dbReference type="PIRSF" id="PIRSF005572">
    <property type="entry name" value="NifS"/>
    <property type="match status" value="1"/>
</dbReference>
<comment type="similarity">
    <text evidence="3">Belongs to the class-V pyridoxal-phosphate-dependent aminotransferase family. NifS/IscS subfamily.</text>
</comment>
<dbReference type="InterPro" id="IPR015424">
    <property type="entry name" value="PyrdxlP-dep_Trfase"/>
</dbReference>
<dbReference type="KEGG" id="slut:H9L13_07885"/>
<dbReference type="PANTHER" id="PTHR11601">
    <property type="entry name" value="CYSTEINE DESULFURYLASE FAMILY MEMBER"/>
    <property type="match status" value="1"/>
</dbReference>
<evidence type="ECO:0000256" key="10">
    <source>
        <dbReference type="ARBA" id="ARBA00050776"/>
    </source>
</evidence>
<evidence type="ECO:0000256" key="8">
    <source>
        <dbReference type="ARBA" id="ARBA00023004"/>
    </source>
</evidence>
<dbReference type="InterPro" id="IPR015421">
    <property type="entry name" value="PyrdxlP-dep_Trfase_major"/>
</dbReference>
<keyword evidence="9" id="KW-0411">Iron-sulfur</keyword>
<evidence type="ECO:0000256" key="3">
    <source>
        <dbReference type="ARBA" id="ARBA00006490"/>
    </source>
</evidence>
<dbReference type="GO" id="GO:0051536">
    <property type="term" value="F:iron-sulfur cluster binding"/>
    <property type="evidence" value="ECO:0007669"/>
    <property type="project" value="UniProtKB-KW"/>
</dbReference>
<organism evidence="12 13">
    <name type="scientific">Sphingomonas lutea</name>
    <dbReference type="NCBI Taxonomy" id="1045317"/>
    <lineage>
        <taxon>Bacteria</taxon>
        <taxon>Pseudomonadati</taxon>
        <taxon>Pseudomonadota</taxon>
        <taxon>Alphaproteobacteria</taxon>
        <taxon>Sphingomonadales</taxon>
        <taxon>Sphingomonadaceae</taxon>
        <taxon>Sphingomonas</taxon>
    </lineage>
</organism>
<name>A0A7G9SFK1_9SPHN</name>